<dbReference type="PANTHER" id="PTHR43074">
    <property type="entry name" value="OMEGA-3 POLYUNSATURATED FATTY ACID SYNTHASE PFAB-RELATED"/>
    <property type="match status" value="1"/>
</dbReference>
<dbReference type="Gene3D" id="3.40.366.10">
    <property type="entry name" value="Malonyl-Coenzyme A Acyl Carrier Protein, domain 2"/>
    <property type="match status" value="1"/>
</dbReference>
<dbReference type="Pfam" id="PF00109">
    <property type="entry name" value="ketoacyl-synt"/>
    <property type="match status" value="1"/>
</dbReference>
<dbReference type="InterPro" id="IPR014031">
    <property type="entry name" value="Ketoacyl_synth_C"/>
</dbReference>
<dbReference type="Pfam" id="PF03060">
    <property type="entry name" value="NMO"/>
    <property type="match status" value="1"/>
</dbReference>
<sequence length="2364" mass="253493">MAPAQNPPMAHRQSPSPSLPPILAMTPFECPDPRLYRVLQQAPHATAVLDCGHNKTTAQTALATCRPTAVRIPGRAPLDTGTDLAPQSLVITDLHHPELAPLCEQHRVLVQVTSLCEAKRAAESGIAGLIAKGAESGGFIGRESSYILFQRILRASLGLPLYVQGGIGRHTAAAVVAAGGTGVVLDSQLALFPERANSEAMFRLLQGLDGGETRVVDQVRFLAKPGTAGHGTQATTADQLYAALGAEDPATDIIMLGQDIGLAKWAANRYSRIEDYLEAMATAITGHIEQAQALKSLAADGPLAQHHGTRYPIAQGPMTRVSDNADFALAVAENGALPFLALSLMREKQARRLLEETKTKLGERSWGVGILGFAPAEIRDCHLALIREFQPKVVLIAGGRPSQARSLEQMGIQTYLHVPAPGLLDMFLKDGARGFVFEGRECGGHVGPRMSFPLWEQQIERLLAFEDCAELRLLFAGGIHDAESAAMVAAMTAPLAARGAKIGVLMGTAYIGTHEAVTSGAVLGTYQQQVLEHAQTTLLETAPGHATRCLATPFVDAFEEEKQRLKDKNHDDQAIWQSLEQLNVGRLRIASKGIERQGDELVSVDHERQLTEGMYMIGQVAHMMKSRQSMADLHAGVCDGAVSLLDRCQAPALQATRKHEDLAIVGMACVYPGAPDLDSYWHNIVHNQDAVGEVPADRWRVEDYYDPQGTGSNGKTGCKWGGFIDEIPFNPLEYGIPPQSLAAIEPTQLLALEVAKRALADAGYADKRFARERTSVIFGAESGTDLAGAYGFRNIFKHYLGELPAELDAALPTLTEDSFPGVLANVISGRIANRLDLGGSNYTVDAACASSLAAVELAAKELVLGTSDMVLAGGADLHNSINDYLMFSSVHALSRKGRCRSFDSEADGIVLGEGVAVVVLKRLSDAQRDGDRVYAVLNGIAGASDGKSLGLTAPRKEGQKRTLERAYRAAGLPAGKVGLVEAHGTGTVVGDRTEMQTLTEVFTEAGALPGACTLGSVKSQIGHTKCAAGLAGLIKVAKALHHRILPPTNHVERPNPIYGAAPSPFRLESEARPWQGKDRIGAVSAFGFGGTNFHAVLSEAPTAGAALGYEQWSHELFLLRGETRQAAQALAAKLRPFATLDSQVSLRDLSLTANGDGKQPVWFAFAAKDKTDLDHKLGAVCDGVSHQQVYPYAGQVNGKIAFLFPGQGSQRPHMVNDLLVAFPECQSIADRAEDLAATWFPAKAYKPEDRKRQQQAITDTRVAQPLLGLAGMLTHHILQRFGLQPDACAGHSYGELTALCAAGSLHLDDLVPLSKARAASMLAAAPGDPGIMAAVKAQAGAVEPHIADLDMVVAANHNSPRQTVISGPTVAVEKAMIRLEEAGLSCKKIPVACAFHSPVLAAAEAMFGEHLNQTAFAAPRKAVYANLTAEPHAPDAEAIRETLARHLVSPVLFQTQIENMYRDGVRCFVEVGPGGVLSQLTQRILRDQPHLSLTTEGQGLSRLLDTLAQLAAQGHAVDPGAILRERGATAIDLDAAVPRLHAATWMVNGQIARPLKGKQPPHALKLLDAPLQLGMATPQAPMPTAVERDQAVLTYLQGVREMVQAGRQVMSQYLGANMPPMPSVAHDTAFIAPLDPITMGPAAQPSLLPVGPTIADAVELAEATAAPVKRDVPKTLLAIVADRTGYPEDMLDLDLDLEADLSIDSIKRIEIIGELAEQLGLHDSLAEGDNDAMMETLAAQKTLRAMLAWLEEVLPEAEEPAPATQAETAPQQNMQQLLLEIVSERTGYPEDVLELDLDLEADLSIDSIKRLEIVGELAEKAGFSTVGEDQDALVESLAAMKTLRAIVTWLEQGRETKTEATKTQVVEETAPMPSLSEVSRFILTLDQAPQVVKGDFLLKDKHFLITDDTLGLAPLLAVRLQNHDARVRIINLNDAAGAEFGKVDGLIHLGGLAPRADVADVKTFFTMMQTLLAGGAGYLLAAGGLGGAFGHYRERGAETVGYERGGGLAGLIKTVAKELPEIRTHWVDLDPAESLEHLANYLEGELLADNPLTEVAYKAGERRAVKLIEARLDAEMTKRVGKLQLDKDSVVVITGGARGITAKIALELARQYGCKMELVGRSPWPTYDEDPATVDAEDLRALRKALIQHGGKKSPAEIERAANRILAQREMRRNLAAMESCGSAVRYHALDVRDHAAFETFIDGVYDHHGHIEGVIHGAGVVEDKLLRHKTAASFERVFDTKVFGALVLAKKLRAETRFVVFFSSVAGAFGNRGQVDYAAANDVLDKIAHALQTRIQGRVVSINWGPWAGQGMVSPELEREYHRRGIGLIPIDSGVSAFMNELSHGHADDTQVVLMCAQPESMQ</sequence>
<dbReference type="Gene3D" id="3.30.70.250">
    <property type="entry name" value="Malonyl-CoA ACP transacylase, ACP-binding"/>
    <property type="match status" value="1"/>
</dbReference>
<evidence type="ECO:0000259" key="5">
    <source>
        <dbReference type="PROSITE" id="PS50075"/>
    </source>
</evidence>
<dbReference type="InterPro" id="IPR052568">
    <property type="entry name" value="PKS-FAS_Synthase"/>
</dbReference>
<keyword evidence="3" id="KW-0808">Transferase</keyword>
<dbReference type="InterPro" id="IPR020841">
    <property type="entry name" value="PKS_Beta-ketoAc_synthase_dom"/>
</dbReference>
<dbReference type="SUPFAM" id="SSF51412">
    <property type="entry name" value="Inosine monophosphate dehydrogenase (IMPDH)"/>
    <property type="match status" value="2"/>
</dbReference>
<dbReference type="PROSITE" id="PS00606">
    <property type="entry name" value="KS3_1"/>
    <property type="match status" value="1"/>
</dbReference>
<accession>A0A8J7QQW2</accession>
<dbReference type="SUPFAM" id="SSF52151">
    <property type="entry name" value="FabD/lysophospholipase-like"/>
    <property type="match status" value="1"/>
</dbReference>
<evidence type="ECO:0000256" key="4">
    <source>
        <dbReference type="SAM" id="MobiDB-lite"/>
    </source>
</evidence>
<dbReference type="Gene3D" id="1.10.1200.10">
    <property type="entry name" value="ACP-like"/>
    <property type="match status" value="2"/>
</dbReference>
<proteinExistence type="predicted"/>
<dbReference type="InterPro" id="IPR032821">
    <property type="entry name" value="PKS_assoc"/>
</dbReference>
<evidence type="ECO:0000256" key="3">
    <source>
        <dbReference type="ARBA" id="ARBA00022679"/>
    </source>
</evidence>
<keyword evidence="2" id="KW-0597">Phosphoprotein</keyword>
<dbReference type="InterPro" id="IPR036291">
    <property type="entry name" value="NAD(P)-bd_dom_sf"/>
</dbReference>
<dbReference type="Proteomes" id="UP000664417">
    <property type="component" value="Unassembled WGS sequence"/>
</dbReference>
<feature type="domain" description="Carrier" evidence="5">
    <location>
        <begin position="1769"/>
        <end position="1854"/>
    </location>
</feature>
<dbReference type="Pfam" id="PF16197">
    <property type="entry name" value="KAsynt_C_assoc"/>
    <property type="match status" value="1"/>
</dbReference>
<dbReference type="Gene3D" id="3.20.20.70">
    <property type="entry name" value="Aldolase class I"/>
    <property type="match status" value="2"/>
</dbReference>
<dbReference type="RefSeq" id="WP_207862764.1">
    <property type="nucleotide sequence ID" value="NZ_JAFREP010000043.1"/>
</dbReference>
<organism evidence="7 8">
    <name type="scientific">Acanthopleuribacter pedis</name>
    <dbReference type="NCBI Taxonomy" id="442870"/>
    <lineage>
        <taxon>Bacteria</taxon>
        <taxon>Pseudomonadati</taxon>
        <taxon>Acidobacteriota</taxon>
        <taxon>Holophagae</taxon>
        <taxon>Acanthopleuribacterales</taxon>
        <taxon>Acanthopleuribacteraceae</taxon>
        <taxon>Acanthopleuribacter</taxon>
    </lineage>
</organism>
<dbReference type="PROSITE" id="PS52004">
    <property type="entry name" value="KS3_2"/>
    <property type="match status" value="1"/>
</dbReference>
<dbReference type="GO" id="GO:0004315">
    <property type="term" value="F:3-oxoacyl-[acyl-carrier-protein] synthase activity"/>
    <property type="evidence" value="ECO:0007669"/>
    <property type="project" value="InterPro"/>
</dbReference>
<dbReference type="GO" id="GO:0006633">
    <property type="term" value="P:fatty acid biosynthetic process"/>
    <property type="evidence" value="ECO:0007669"/>
    <property type="project" value="InterPro"/>
</dbReference>
<dbReference type="InterPro" id="IPR014043">
    <property type="entry name" value="Acyl_transferase_dom"/>
</dbReference>
<dbReference type="InterPro" id="IPR014030">
    <property type="entry name" value="Ketoacyl_synth_N"/>
</dbReference>
<dbReference type="InterPro" id="IPR057326">
    <property type="entry name" value="KR_dom"/>
</dbReference>
<dbReference type="CDD" id="cd08953">
    <property type="entry name" value="KR_2_SDR_x"/>
    <property type="match status" value="1"/>
</dbReference>
<dbReference type="PROSITE" id="PS50075">
    <property type="entry name" value="CARRIER"/>
    <property type="match status" value="2"/>
</dbReference>
<dbReference type="SUPFAM" id="SSF55048">
    <property type="entry name" value="Probable ACP-binding domain of malonyl-CoA ACP transacylase"/>
    <property type="match status" value="1"/>
</dbReference>
<dbReference type="SUPFAM" id="SSF53901">
    <property type="entry name" value="Thiolase-like"/>
    <property type="match status" value="1"/>
</dbReference>
<dbReference type="SMART" id="SM00825">
    <property type="entry name" value="PKS_KS"/>
    <property type="match status" value="1"/>
</dbReference>
<feature type="region of interest" description="Disordered" evidence="4">
    <location>
        <begin position="1"/>
        <end position="22"/>
    </location>
</feature>
<dbReference type="Gene3D" id="3.40.50.720">
    <property type="entry name" value="NAD(P)-binding Rossmann-like Domain"/>
    <property type="match status" value="1"/>
</dbReference>
<dbReference type="InterPro" id="IPR018201">
    <property type="entry name" value="Ketoacyl_synth_AS"/>
</dbReference>
<feature type="domain" description="Ketosynthase family 3 (KS3)" evidence="6">
    <location>
        <begin position="659"/>
        <end position="1099"/>
    </location>
</feature>
<dbReference type="InterPro" id="IPR016039">
    <property type="entry name" value="Thiolase-like"/>
</dbReference>
<dbReference type="InterPro" id="IPR001227">
    <property type="entry name" value="Ac_transferase_dom_sf"/>
</dbReference>
<comment type="caution">
    <text evidence="7">The sequence shown here is derived from an EMBL/GenBank/DDBJ whole genome shotgun (WGS) entry which is preliminary data.</text>
</comment>
<dbReference type="InterPro" id="IPR013968">
    <property type="entry name" value="PKS_KR"/>
</dbReference>
<dbReference type="Gene3D" id="3.40.47.10">
    <property type="match status" value="1"/>
</dbReference>
<dbReference type="Pfam" id="PF08659">
    <property type="entry name" value="KR"/>
    <property type="match status" value="1"/>
</dbReference>
<protein>
    <submittedName>
        <fullName evidence="7">SDR family NAD(P)-dependent oxidoreductase</fullName>
    </submittedName>
</protein>
<dbReference type="SMART" id="SM00827">
    <property type="entry name" value="PKS_AT"/>
    <property type="match status" value="1"/>
</dbReference>
<dbReference type="SMART" id="SM00822">
    <property type="entry name" value="PKS_KR"/>
    <property type="match status" value="1"/>
</dbReference>
<evidence type="ECO:0000313" key="8">
    <source>
        <dbReference type="Proteomes" id="UP000664417"/>
    </source>
</evidence>
<dbReference type="Pfam" id="PF00698">
    <property type="entry name" value="Acyl_transf_1"/>
    <property type="match status" value="1"/>
</dbReference>
<dbReference type="PANTHER" id="PTHR43074:SF1">
    <property type="entry name" value="BETA-KETOACYL SYNTHASE FAMILY PROTEIN-RELATED"/>
    <property type="match status" value="1"/>
</dbReference>
<dbReference type="InterPro" id="IPR013785">
    <property type="entry name" value="Aldolase_TIM"/>
</dbReference>
<gene>
    <name evidence="7" type="ORF">J3U88_30275</name>
</gene>
<dbReference type="SUPFAM" id="SSF51735">
    <property type="entry name" value="NAD(P)-binding Rossmann-fold domains"/>
    <property type="match status" value="2"/>
</dbReference>
<reference evidence="7" key="1">
    <citation type="submission" date="2021-03" db="EMBL/GenBank/DDBJ databases">
        <authorList>
            <person name="Wang G."/>
        </authorList>
    </citation>
    <scope>NUCLEOTIDE SEQUENCE</scope>
    <source>
        <strain evidence="7">KCTC 12899</strain>
    </source>
</reference>
<keyword evidence="1" id="KW-0596">Phosphopantetheine</keyword>
<dbReference type="EMBL" id="JAFREP010000043">
    <property type="protein sequence ID" value="MBO1322793.1"/>
    <property type="molecule type" value="Genomic_DNA"/>
</dbReference>
<dbReference type="InterPro" id="IPR009081">
    <property type="entry name" value="PP-bd_ACP"/>
</dbReference>
<evidence type="ECO:0000259" key="6">
    <source>
        <dbReference type="PROSITE" id="PS52004"/>
    </source>
</evidence>
<dbReference type="Pfam" id="PF02801">
    <property type="entry name" value="Ketoacyl-synt_C"/>
    <property type="match status" value="1"/>
</dbReference>
<dbReference type="InterPro" id="IPR016036">
    <property type="entry name" value="Malonyl_transacylase_ACP-bd"/>
</dbReference>
<feature type="domain" description="Carrier" evidence="5">
    <location>
        <begin position="1667"/>
        <end position="1754"/>
    </location>
</feature>
<evidence type="ECO:0000256" key="2">
    <source>
        <dbReference type="ARBA" id="ARBA00022553"/>
    </source>
</evidence>
<keyword evidence="8" id="KW-1185">Reference proteome</keyword>
<dbReference type="SUPFAM" id="SSF47336">
    <property type="entry name" value="ACP-like"/>
    <property type="match status" value="2"/>
</dbReference>
<evidence type="ECO:0000256" key="1">
    <source>
        <dbReference type="ARBA" id="ARBA00022450"/>
    </source>
</evidence>
<dbReference type="Pfam" id="PF00550">
    <property type="entry name" value="PP-binding"/>
    <property type="match status" value="1"/>
</dbReference>
<name>A0A8J7QQW2_9BACT</name>
<evidence type="ECO:0000313" key="7">
    <source>
        <dbReference type="EMBL" id="MBO1322793.1"/>
    </source>
</evidence>
<dbReference type="CDD" id="cd00833">
    <property type="entry name" value="PKS"/>
    <property type="match status" value="1"/>
</dbReference>
<dbReference type="InterPro" id="IPR036736">
    <property type="entry name" value="ACP-like_sf"/>
</dbReference>
<dbReference type="InterPro" id="IPR016035">
    <property type="entry name" value="Acyl_Trfase/lysoPLipase"/>
</dbReference>